<dbReference type="STRING" id="1249481.D641_0110270"/>
<protein>
    <recommendedName>
        <fullName evidence="3">DUF559 domain-containing protein</fullName>
    </recommendedName>
</protein>
<organism evidence="1 2">
    <name type="scientific">Brachybacterium muris UCD-AY4</name>
    <dbReference type="NCBI Taxonomy" id="1249481"/>
    <lineage>
        <taxon>Bacteria</taxon>
        <taxon>Bacillati</taxon>
        <taxon>Actinomycetota</taxon>
        <taxon>Actinomycetes</taxon>
        <taxon>Micrococcales</taxon>
        <taxon>Dermabacteraceae</taxon>
        <taxon>Brachybacterium</taxon>
    </lineage>
</organism>
<dbReference type="Gene3D" id="3.40.960.10">
    <property type="entry name" value="VSR Endonuclease"/>
    <property type="match status" value="1"/>
</dbReference>
<evidence type="ECO:0008006" key="3">
    <source>
        <dbReference type="Google" id="ProtNLM"/>
    </source>
</evidence>
<name>A0A022L008_9MICO</name>
<proteinExistence type="predicted"/>
<reference evidence="1 2" key="1">
    <citation type="journal article" date="2013" name="Genome Announc.">
        <title>Draft genome sequence of an Actinobacterium, Brachybacterium muris strain UCD-AY4.</title>
        <authorList>
            <person name="Lo J.R."/>
            <person name="Lang J.M."/>
            <person name="Darling A.E."/>
            <person name="Eisen J.A."/>
            <person name="Coil D.A."/>
        </authorList>
    </citation>
    <scope>NUCLEOTIDE SEQUENCE [LARGE SCALE GENOMIC DNA]</scope>
    <source>
        <strain evidence="1 2">UCD-AY4</strain>
    </source>
</reference>
<dbReference type="HOGENOM" id="CLU_052626_5_1_11"/>
<dbReference type="EMBL" id="AORC01000011">
    <property type="protein sequence ID" value="EYT49008.1"/>
    <property type="molecule type" value="Genomic_DNA"/>
</dbReference>
<sequence>MHQRRLASDEFLNVLPGYCTPSAAPASLAVIVRTLQRRLLPGAVISDVTAAELLGYPLPPSLTYASTGVLHCTVPPQSRRRCGPTVRVHRRAPRRTRSWRGLQLSEDLSLLCELAGDLSHEQLVACCDHAVGPRAERPRVNLEELRRRAATDSGLHGIKSARLALADARERVESPRETALRLLLLDRGFAEPIVNLPVQAPGTGKSFRIDLAYPSQRIAIEYDGDWHRTDRSRFRRDRRKDDVLHELGWRVVRVVDSDLLSPSAFLGRLEHLGAPRLR</sequence>
<comment type="caution">
    <text evidence="1">The sequence shown here is derived from an EMBL/GenBank/DDBJ whole genome shotgun (WGS) entry which is preliminary data.</text>
</comment>
<evidence type="ECO:0000313" key="1">
    <source>
        <dbReference type="EMBL" id="EYT49008.1"/>
    </source>
</evidence>
<evidence type="ECO:0000313" key="2">
    <source>
        <dbReference type="Proteomes" id="UP000019754"/>
    </source>
</evidence>
<dbReference type="InterPro" id="IPR011335">
    <property type="entry name" value="Restrct_endonuc-II-like"/>
</dbReference>
<accession>A0A022L008</accession>
<keyword evidence="2" id="KW-1185">Reference proteome</keyword>
<dbReference type="AlphaFoldDB" id="A0A022L008"/>
<dbReference type="Proteomes" id="UP000019754">
    <property type="component" value="Unassembled WGS sequence"/>
</dbReference>
<dbReference type="SUPFAM" id="SSF52980">
    <property type="entry name" value="Restriction endonuclease-like"/>
    <property type="match status" value="1"/>
</dbReference>
<dbReference type="OrthoDB" id="3173471at2"/>
<gene>
    <name evidence="1" type="ORF">D641_0110270</name>
</gene>